<evidence type="ECO:0000313" key="2">
    <source>
        <dbReference type="Proteomes" id="UP000283269"/>
    </source>
</evidence>
<dbReference type="InterPro" id="IPR032675">
    <property type="entry name" value="LRR_dom_sf"/>
</dbReference>
<dbReference type="OrthoDB" id="3541472at2759"/>
<comment type="caution">
    <text evidence="1">The sequence shown here is derived from an EMBL/GenBank/DDBJ whole genome shotgun (WGS) entry which is preliminary data.</text>
</comment>
<dbReference type="SUPFAM" id="SSF52047">
    <property type="entry name" value="RNI-like"/>
    <property type="match status" value="1"/>
</dbReference>
<organism evidence="1 2">
    <name type="scientific">Psilocybe cyanescens</name>
    <dbReference type="NCBI Taxonomy" id="93625"/>
    <lineage>
        <taxon>Eukaryota</taxon>
        <taxon>Fungi</taxon>
        <taxon>Dikarya</taxon>
        <taxon>Basidiomycota</taxon>
        <taxon>Agaricomycotina</taxon>
        <taxon>Agaricomycetes</taxon>
        <taxon>Agaricomycetidae</taxon>
        <taxon>Agaricales</taxon>
        <taxon>Agaricineae</taxon>
        <taxon>Strophariaceae</taxon>
        <taxon>Psilocybe</taxon>
    </lineage>
</organism>
<accession>A0A409XEV6</accession>
<sequence length="520" mass="58405">MFSNAGVALRSTCKALAEFLGYAVLRTLTIQVSKNKLEQGLSKLTALSTGNHAACESTRQLRIGSLSAVYEPDRTIAWKWDPALKGWVADVPPEDPLEAVAEETIAAHLFDAIASMKGVEDVEWDPQNKDSEQTHRTVMDVLKTLPKLRHFRVSVTWLKTPLDLESFTSLQEMNMQGISETLQEEMFEGLAKAVARNPGLILLEINNIGRYCRTIDKFQSLHQVFKYYQANAPPLRLRHLRMNLCLFRLDDITMPHLQHLTSLDLTLVEQPNTPRDAGTESELDNSSVLQEKEQFGSSFQDVWVAFRVAGVRLENITIDVVPHSFVDYLSSYSGLKKLDIVLNNFTDRQTSDLVASRFFEESLGCHVHFLEELSLSTSYEGLWCVGSQNLELLSKCKRMKYLRMSVNSSELPLPLDIINDLKEASVLGDEPNLIKLVLDMAATHMPSIMVIQILEASILTCCASRPCGTHSMKQPSRVNSIMTDILPNYVPPSSCYRLPILTISSLTGRRVSFMMAHEDP</sequence>
<name>A0A409XEV6_PSICY</name>
<gene>
    <name evidence="1" type="ORF">CVT25_001358</name>
</gene>
<proteinExistence type="predicted"/>
<dbReference type="Gene3D" id="3.80.10.10">
    <property type="entry name" value="Ribonuclease Inhibitor"/>
    <property type="match status" value="1"/>
</dbReference>
<protein>
    <submittedName>
        <fullName evidence="1">Uncharacterized protein</fullName>
    </submittedName>
</protein>
<dbReference type="EMBL" id="NHYD01001917">
    <property type="protein sequence ID" value="PPQ89274.1"/>
    <property type="molecule type" value="Genomic_DNA"/>
</dbReference>
<dbReference type="Proteomes" id="UP000283269">
    <property type="component" value="Unassembled WGS sequence"/>
</dbReference>
<dbReference type="InParanoid" id="A0A409XEV6"/>
<dbReference type="AlphaFoldDB" id="A0A409XEV6"/>
<reference evidence="1 2" key="1">
    <citation type="journal article" date="2018" name="Evol. Lett.">
        <title>Horizontal gene cluster transfer increased hallucinogenic mushroom diversity.</title>
        <authorList>
            <person name="Reynolds H.T."/>
            <person name="Vijayakumar V."/>
            <person name="Gluck-Thaler E."/>
            <person name="Korotkin H.B."/>
            <person name="Matheny P.B."/>
            <person name="Slot J.C."/>
        </authorList>
    </citation>
    <scope>NUCLEOTIDE SEQUENCE [LARGE SCALE GENOMIC DNA]</scope>
    <source>
        <strain evidence="1 2">2631</strain>
    </source>
</reference>
<evidence type="ECO:0000313" key="1">
    <source>
        <dbReference type="EMBL" id="PPQ89274.1"/>
    </source>
</evidence>
<keyword evidence="2" id="KW-1185">Reference proteome</keyword>